<proteinExistence type="predicted"/>
<dbReference type="EMBL" id="FR918153">
    <property type="protein sequence ID" value="CDQ94598.1"/>
    <property type="molecule type" value="Genomic_DNA"/>
</dbReference>
<reference evidence="2" key="2">
    <citation type="submission" date="2014-03" db="EMBL/GenBank/DDBJ databases">
        <authorList>
            <person name="Genoscope - CEA"/>
        </authorList>
    </citation>
    <scope>NUCLEOTIDE SEQUENCE</scope>
</reference>
<feature type="region of interest" description="Disordered" evidence="1">
    <location>
        <begin position="1"/>
        <end position="20"/>
    </location>
</feature>
<evidence type="ECO:0000256" key="1">
    <source>
        <dbReference type="SAM" id="MobiDB-lite"/>
    </source>
</evidence>
<sequence length="132" mass="14597">MASVSVVGPRQHRPSPDQEFFFKEITATGKKKITLPRKYSLENMVTRKISVKRECGSVSGAQPGLVPRSFDRERDSSRPDCGHTERDTTAAREDTGQRGRRASGNDYADDGGSSLKTVTNHIGQRTDSRCQV</sequence>
<feature type="region of interest" description="Disordered" evidence="1">
    <location>
        <begin position="56"/>
        <end position="132"/>
    </location>
</feature>
<organism evidence="2 3">
    <name type="scientific">Oncorhynchus mykiss</name>
    <name type="common">Rainbow trout</name>
    <name type="synonym">Salmo gairdneri</name>
    <dbReference type="NCBI Taxonomy" id="8022"/>
    <lineage>
        <taxon>Eukaryota</taxon>
        <taxon>Metazoa</taxon>
        <taxon>Chordata</taxon>
        <taxon>Craniata</taxon>
        <taxon>Vertebrata</taxon>
        <taxon>Euteleostomi</taxon>
        <taxon>Actinopterygii</taxon>
        <taxon>Neopterygii</taxon>
        <taxon>Teleostei</taxon>
        <taxon>Protacanthopterygii</taxon>
        <taxon>Salmoniformes</taxon>
        <taxon>Salmonidae</taxon>
        <taxon>Salmoninae</taxon>
        <taxon>Oncorhynchus</taxon>
    </lineage>
</organism>
<evidence type="ECO:0000313" key="3">
    <source>
        <dbReference type="Proteomes" id="UP000193380"/>
    </source>
</evidence>
<dbReference type="AlphaFoldDB" id="A0A060YRW6"/>
<name>A0A060YRW6_ONCMY</name>
<accession>A0A060YRW6</accession>
<protein>
    <submittedName>
        <fullName evidence="2">Uncharacterized protein</fullName>
    </submittedName>
</protein>
<dbReference type="STRING" id="8022.A0A060YRW6"/>
<gene>
    <name evidence="2" type="ORF">GSONMT00054967001</name>
</gene>
<evidence type="ECO:0000313" key="2">
    <source>
        <dbReference type="EMBL" id="CDQ94598.1"/>
    </source>
</evidence>
<dbReference type="Proteomes" id="UP000193380">
    <property type="component" value="Unassembled WGS sequence"/>
</dbReference>
<reference evidence="2" key="1">
    <citation type="journal article" date="2014" name="Nat. Commun.">
        <title>The rainbow trout genome provides novel insights into evolution after whole-genome duplication in vertebrates.</title>
        <authorList>
            <person name="Berthelot C."/>
            <person name="Brunet F."/>
            <person name="Chalopin D."/>
            <person name="Juanchich A."/>
            <person name="Bernard M."/>
            <person name="Noel B."/>
            <person name="Bento P."/>
            <person name="Da Silva C."/>
            <person name="Labadie K."/>
            <person name="Alberti A."/>
            <person name="Aury J.M."/>
            <person name="Louis A."/>
            <person name="Dehais P."/>
            <person name="Bardou P."/>
            <person name="Montfort J."/>
            <person name="Klopp C."/>
            <person name="Cabau C."/>
            <person name="Gaspin C."/>
            <person name="Thorgaard G.H."/>
            <person name="Boussaha M."/>
            <person name="Quillet E."/>
            <person name="Guyomard R."/>
            <person name="Galiana D."/>
            <person name="Bobe J."/>
            <person name="Volff J.N."/>
            <person name="Genet C."/>
            <person name="Wincker P."/>
            <person name="Jaillon O."/>
            <person name="Roest Crollius H."/>
            <person name="Guiguen Y."/>
        </authorList>
    </citation>
    <scope>NUCLEOTIDE SEQUENCE [LARGE SCALE GENOMIC DNA]</scope>
</reference>
<dbReference type="PaxDb" id="8022-A0A060YRW6"/>
<feature type="compositionally biased region" description="Polar residues" evidence="1">
    <location>
        <begin position="114"/>
        <end position="123"/>
    </location>
</feature>
<feature type="compositionally biased region" description="Basic and acidic residues" evidence="1">
    <location>
        <begin position="69"/>
        <end position="97"/>
    </location>
</feature>